<keyword evidence="3" id="KW-1185">Reference proteome</keyword>
<evidence type="ECO:0000256" key="1">
    <source>
        <dbReference type="SAM" id="MobiDB-lite"/>
    </source>
</evidence>
<dbReference type="AlphaFoldDB" id="A0A7N0UGK3"/>
<protein>
    <submittedName>
        <fullName evidence="2">Uncharacterized protein</fullName>
    </submittedName>
</protein>
<evidence type="ECO:0000313" key="2">
    <source>
        <dbReference type="EnsemblPlants" id="Kaladp0066s0038.1.v1.1.CDS.1"/>
    </source>
</evidence>
<dbReference type="Proteomes" id="UP000594263">
    <property type="component" value="Unplaced"/>
</dbReference>
<feature type="region of interest" description="Disordered" evidence="1">
    <location>
        <begin position="39"/>
        <end position="61"/>
    </location>
</feature>
<evidence type="ECO:0000313" key="3">
    <source>
        <dbReference type="Proteomes" id="UP000594263"/>
    </source>
</evidence>
<feature type="compositionally biased region" description="Pro residues" evidence="1">
    <location>
        <begin position="40"/>
        <end position="57"/>
    </location>
</feature>
<dbReference type="EnsemblPlants" id="Kaladp0066s0038.1.v1.1">
    <property type="protein sequence ID" value="Kaladp0066s0038.1.v1.1.CDS.1"/>
    <property type="gene ID" value="Kaladp0066s0038.v1.1"/>
</dbReference>
<name>A0A7N0UGK3_KALFE</name>
<accession>A0A7N0UGK3</accession>
<sequence>MEDCSCVLSSQTSHQSFPSAFTSISISISLPHRHFVSWPLPTPPSNSPTPNQPPRSPAPLYLSTPSFVMRQSSNLLGFVSRGAIDCSELEGL</sequence>
<reference evidence="2" key="1">
    <citation type="submission" date="2021-01" db="UniProtKB">
        <authorList>
            <consortium name="EnsemblPlants"/>
        </authorList>
    </citation>
    <scope>IDENTIFICATION</scope>
</reference>
<proteinExistence type="predicted"/>
<organism evidence="2 3">
    <name type="scientific">Kalanchoe fedtschenkoi</name>
    <name type="common">Lavender scallops</name>
    <name type="synonym">South American air plant</name>
    <dbReference type="NCBI Taxonomy" id="63787"/>
    <lineage>
        <taxon>Eukaryota</taxon>
        <taxon>Viridiplantae</taxon>
        <taxon>Streptophyta</taxon>
        <taxon>Embryophyta</taxon>
        <taxon>Tracheophyta</taxon>
        <taxon>Spermatophyta</taxon>
        <taxon>Magnoliopsida</taxon>
        <taxon>eudicotyledons</taxon>
        <taxon>Gunneridae</taxon>
        <taxon>Pentapetalae</taxon>
        <taxon>Saxifragales</taxon>
        <taxon>Crassulaceae</taxon>
        <taxon>Kalanchoe</taxon>
    </lineage>
</organism>
<dbReference type="Gramene" id="Kaladp0066s0038.1.v1.1">
    <property type="protein sequence ID" value="Kaladp0066s0038.1.v1.1.CDS.1"/>
    <property type="gene ID" value="Kaladp0066s0038.v1.1"/>
</dbReference>